<evidence type="ECO:0000313" key="8">
    <source>
        <dbReference type="RefSeq" id="XP_015267362.1"/>
    </source>
</evidence>
<evidence type="ECO:0000256" key="2">
    <source>
        <dbReference type="ARBA" id="ARBA00022771"/>
    </source>
</evidence>
<dbReference type="Pfam" id="PF13086">
    <property type="entry name" value="AAA_11"/>
    <property type="match status" value="1"/>
</dbReference>
<proteinExistence type="predicted"/>
<gene>
    <name evidence="8" type="primary">ZGRF1</name>
</gene>
<dbReference type="InterPro" id="IPR041679">
    <property type="entry name" value="DNA2/NAM7-like_C"/>
</dbReference>
<keyword evidence="3" id="KW-0862">Zinc</keyword>
<feature type="domain" description="GRF-type" evidence="6">
    <location>
        <begin position="1294"/>
        <end position="1336"/>
    </location>
</feature>
<feature type="compositionally biased region" description="Basic and acidic residues" evidence="5">
    <location>
        <begin position="2025"/>
        <end position="2037"/>
    </location>
</feature>
<dbReference type="InterPro" id="IPR041677">
    <property type="entry name" value="DNA2/NAM7_AAA_11"/>
</dbReference>
<evidence type="ECO:0000313" key="7">
    <source>
        <dbReference type="Proteomes" id="UP000694871"/>
    </source>
</evidence>
<dbReference type="CDD" id="cd18808">
    <property type="entry name" value="SF1_C_Upf1"/>
    <property type="match status" value="1"/>
</dbReference>
<dbReference type="SUPFAM" id="SSF52540">
    <property type="entry name" value="P-loop containing nucleoside triphosphate hydrolases"/>
    <property type="match status" value="1"/>
</dbReference>
<keyword evidence="1" id="KW-0479">Metal-binding</keyword>
<feature type="region of interest" description="Disordered" evidence="5">
    <location>
        <begin position="2025"/>
        <end position="2047"/>
    </location>
</feature>
<keyword evidence="2 4" id="KW-0863">Zinc-finger</keyword>
<dbReference type="InterPro" id="IPR010666">
    <property type="entry name" value="Znf_GRF"/>
</dbReference>
<dbReference type="Proteomes" id="UP000694871">
    <property type="component" value="Unplaced"/>
</dbReference>
<dbReference type="InterPro" id="IPR027417">
    <property type="entry name" value="P-loop_NTPase"/>
</dbReference>
<dbReference type="Pfam" id="PF06839">
    <property type="entry name" value="Zn_ribbon_GRF"/>
    <property type="match status" value="1"/>
</dbReference>
<evidence type="ECO:0000256" key="1">
    <source>
        <dbReference type="ARBA" id="ARBA00022723"/>
    </source>
</evidence>
<dbReference type="Pfam" id="PF10382">
    <property type="entry name" value="ZGRF1-like_N"/>
    <property type="match status" value="1"/>
</dbReference>
<evidence type="ECO:0000256" key="3">
    <source>
        <dbReference type="ARBA" id="ARBA00022833"/>
    </source>
</evidence>
<dbReference type="RefSeq" id="XP_015267362.1">
    <property type="nucleotide sequence ID" value="XM_015411876.1"/>
</dbReference>
<evidence type="ECO:0000256" key="4">
    <source>
        <dbReference type="PROSITE-ProRule" id="PRU01343"/>
    </source>
</evidence>
<keyword evidence="7" id="KW-1185">Reference proteome</keyword>
<protein>
    <submittedName>
        <fullName evidence="8">Protein ZGRF1</fullName>
    </submittedName>
</protein>
<dbReference type="GeneID" id="107111000"/>
<dbReference type="InterPro" id="IPR018838">
    <property type="entry name" value="ZGRF1-like_N"/>
</dbReference>
<accession>A0ABM1K0X5</accession>
<dbReference type="PROSITE" id="PS51999">
    <property type="entry name" value="ZF_GRF"/>
    <property type="match status" value="1"/>
</dbReference>
<evidence type="ECO:0000256" key="5">
    <source>
        <dbReference type="SAM" id="MobiDB-lite"/>
    </source>
</evidence>
<dbReference type="InterPro" id="IPR047187">
    <property type="entry name" value="SF1_C_Upf1"/>
</dbReference>
<reference evidence="8" key="1">
    <citation type="submission" date="2025-08" db="UniProtKB">
        <authorList>
            <consortium name="RefSeq"/>
        </authorList>
    </citation>
    <scope>IDENTIFICATION</scope>
</reference>
<name>A0ABM1K0X5_GEKJA</name>
<dbReference type="PANTHER" id="PTHR28535:SF1">
    <property type="entry name" value="PROTEIN ZGRF1"/>
    <property type="match status" value="1"/>
</dbReference>
<evidence type="ECO:0000259" key="6">
    <source>
        <dbReference type="PROSITE" id="PS51999"/>
    </source>
</evidence>
<dbReference type="InterPro" id="IPR052800">
    <property type="entry name" value="DNA_Repair_Helicase_ZGRF1"/>
</dbReference>
<sequence length="2047" mass="227556">MACQEFTVLYTHQKTKKSKVWQDGILKSTVGGNKAVLCDVKGQVLDSIFVKFQVKSGDDLESERYLITVEAEKNSGIDGDNILPKNTEVPMLTTNNLRIRASSLHVPVGLKRKFTGFQGPRHVEKKMATVKEPVATASPKCPESSFPSQFYVCSPLFSAPYQKKEEANLLPVFKGDALMSSSTESITSVSFMPYPDHHKVVQNVSYCTGSADPEHLKPESHLDNGLVNLNYNAMNSVAVSQNIRSKGQIIELLKSKTPLFSTEQKHSMSPECERASTLNNLPLTTSQFPPESLPLSEPSRSTDFLIQQKMSPVLGSVNSTKKESTEHIQGVPSTAKNVQTKSRWDAYLPSHVSEEPPDLNDTGHNDKLVSDLQPVIKDLKEGGDDTRNQYKVDTNIPQIPSSLGISSSPISKTFVTKQPHSSIVIESCMNIGNKSEVVLLEALDANLSKSNEYPVAANLEAFCHQSQNEPCSVISSENFSDGELGDPAKQFIQVNFDVLDIQDFSDTEDGECHADSVLSQQLARLKAEREVSVEKISEEKACITEGKDSMQSAFLQGSNMNCTSQSCDKMFEDAKKYVAKCNFRSEYSEATFVDDIVGSNAIGAENSDTHTGLDYIGRNWLMVNDVGCGMNKKCPTQTSHLQTKVISYVHPHSNISFMDKNNKGIEAGRNNSQLPSVHICDDMALVSPILTVEESNSSSDGFPQYIANKHDAAPESSYDRPRAHPLDCEPFSDETQMCKEELEDIIGPPEAFNEFIEENEKNSSASSLPKLTNGFCLLRSLTEHSTALESLQMIEESPGLSYQRGTLTEKHISKEGPGARQHFAEVSYSENVTMSSCSDASKTHCSLSNHVEKPAAAVAKMLHGRSPTGVAESQSKPVAFQGYQLKGSAASEVMTRETCSHLRWDPYADLAESESMARDDCFFSDQELSSPVLPGFFKMLPTQESPSCPSECHFFSSPSSIDPTADMKEQEFLLSRIFPLPTNNTKSFSRMKESICSVDDSVHTGLPTHRKQTPVVTLPVDEVLPDSEVYSSLMACEQMSPFGFPVVNMYNKSKMLGPEDRMCESVVDEKRLGERQEVLIQSAFPNVSEQKRQSKWQKYQNTTHCDLGTPNSSEVVMTDDFEAENVLGMPLDDTGEGQNDAVNKSPPDFAHLQMIKSMLCKQHRNFSSQDSVSEKKQRSVHLSPIFSTEEAPKVLGQLNHNNRSRHAKNVSELFFPSADIVNCTDLPKRQMCIPAEFQSSALYKQVFTAALIEHLNILLFELSQRLHKALGKVDISFCTSAKGGQVQENSAPLCNHKIAAKLVMVKKEGRNKGRLFYACDAPKAERCDFFKWLDDVNPGQFKSTPSVAFHDLKSIGTYLRSQNIFLHEECQLLVRKAFDIQRKRFSKLKKFNIANAEFDCDGRNKLYLKLSRKEHSSMYSKDDLWVVSKTLTFEPLDTFIACSVFFGPSSNSEIELEPLKGYSPSNWHSNMIVHALLVCNASTELTTLRNIEENFSSAALPIMQHLLTRPFKEVSGSNKINKRKFKPPVLNTNTMTCGLLSPEMTISLANKMIQTFRLNKDQAMALLQIGNMMASYPIDKETGKQQPLPITIIHGVFGSGKSYLLAIVILFLVQIFETSEAAVGKRLAPWKILISSSTNVAVDRVLLCLLDLGFEEFIRVGSIRKIAKPVLPYSLHAGLGSESEQLKELLALMKEDLTPAEKNYVRKTIEHHRLGTNKALLQQVKVVGATCAACPFPCMKNLKFPVVVLDECSQMTEPASLLPIARFGCEKLILVGDPKQLPPTIQGSESARDNGLEQTLFDRLRLMGHEPVLLRTQYRCHPAISAISNNLFYDGDLLDGISEMDRNPLVDWLPTLCFYNVNGSEQMERDNSFHNMAESFFTVKLIQSLIASGTEGSMIGVITLYKSQMSKICNLLAAVDSDASQIKAVQVSTVDAFQGAEKEIIVLSCVRTRQVGFIDSETRVNVALTRGKRHLLIVGNLNCLRKSKLWESVIQHCAGSKDGLQHVSQCEQKLNDILKSYMERKKEEERKQKEKSRSKSLSQRTDV</sequence>
<organism evidence="7 8">
    <name type="scientific">Gekko japonicus</name>
    <name type="common">Schlegel's Japanese gecko</name>
    <dbReference type="NCBI Taxonomy" id="146911"/>
    <lineage>
        <taxon>Eukaryota</taxon>
        <taxon>Metazoa</taxon>
        <taxon>Chordata</taxon>
        <taxon>Craniata</taxon>
        <taxon>Vertebrata</taxon>
        <taxon>Euteleostomi</taxon>
        <taxon>Lepidosauria</taxon>
        <taxon>Squamata</taxon>
        <taxon>Bifurcata</taxon>
        <taxon>Gekkota</taxon>
        <taxon>Gekkonidae</taxon>
        <taxon>Gekkoninae</taxon>
        <taxon>Gekko</taxon>
    </lineage>
</organism>
<dbReference type="Gene3D" id="3.40.50.300">
    <property type="entry name" value="P-loop containing nucleotide triphosphate hydrolases"/>
    <property type="match status" value="2"/>
</dbReference>
<dbReference type="Pfam" id="PF13087">
    <property type="entry name" value="AAA_12"/>
    <property type="match status" value="1"/>
</dbReference>
<dbReference type="PANTHER" id="PTHR28535">
    <property type="entry name" value="ZINC FINGER GRF-TYPE CONTAINING 1"/>
    <property type="match status" value="1"/>
</dbReference>